<reference evidence="5 6" key="1">
    <citation type="journal article" date="2018" name="Genome Announc.">
        <title>Complete genomes of two Megasphaera elsdenii strains, NCIMB 702410 and ATCC 25940.</title>
        <authorList>
            <person name="Hatmaker E.A."/>
            <person name="O'Dell K."/>
            <person name="Riley L.A."/>
            <person name="Klingeman D.M."/>
            <person name="Guss A.M."/>
        </authorList>
    </citation>
    <scope>NUCLEOTIDE SEQUENCE [LARGE SCALE GENOMIC DNA]</scope>
    <source>
        <strain evidence="5 6">NCIMB702410</strain>
    </source>
</reference>
<dbReference type="OrthoDB" id="9812134at2"/>
<dbReference type="InterPro" id="IPR050109">
    <property type="entry name" value="HTH-type_TetR-like_transc_reg"/>
</dbReference>
<protein>
    <submittedName>
        <fullName evidence="5">TetR/AcrR family transcriptional regulator</fullName>
    </submittedName>
</protein>
<accession>A0A1M6MYD8</accession>
<dbReference type="Pfam" id="PF00440">
    <property type="entry name" value="TetR_N"/>
    <property type="match status" value="1"/>
</dbReference>
<dbReference type="EMBL" id="CP027569">
    <property type="protein sequence ID" value="AVO27709.1"/>
    <property type="molecule type" value="Genomic_DNA"/>
</dbReference>
<keyword evidence="2" id="KW-0805">Transcription regulation</keyword>
<proteinExistence type="predicted"/>
<evidence type="ECO:0000256" key="1">
    <source>
        <dbReference type="ARBA" id="ARBA00022491"/>
    </source>
</evidence>
<dbReference type="Gene3D" id="1.10.10.60">
    <property type="entry name" value="Homeodomain-like"/>
    <property type="match status" value="1"/>
</dbReference>
<keyword evidence="4" id="KW-0804">Transcription</keyword>
<evidence type="ECO:0000256" key="3">
    <source>
        <dbReference type="ARBA" id="ARBA00023125"/>
    </source>
</evidence>
<sequence length="196" mass="23081">MTENIRAKILAEALCEINRHGADFHMDDLARNLRISKRTLYEHFSSKQEIIEQAISDFTNKIYAYHRRIVSDSTMTCEAKLIAYFDVPSDNWQVLSVRKASELLTKMPDVWNRLQSRYEKDWRLLEQLLDEAQETGEFKPFDKFLFLRLLHSAADDIIDYFNDVNHDSSFSDYMKRCIKVLLYGIKNQESKEIGGK</sequence>
<dbReference type="SUPFAM" id="SSF46689">
    <property type="entry name" value="Homeodomain-like"/>
    <property type="match status" value="1"/>
</dbReference>
<gene>
    <name evidence="5" type="ORF">C6Y28_08840</name>
</gene>
<dbReference type="RefSeq" id="WP_027895714.1">
    <property type="nucleotide sequence ID" value="NZ_CATZRX010000011.1"/>
</dbReference>
<dbReference type="InterPro" id="IPR001647">
    <property type="entry name" value="HTH_TetR"/>
</dbReference>
<dbReference type="AlphaFoldDB" id="A0A1M6MYD8"/>
<keyword evidence="1" id="KW-0678">Repressor</keyword>
<dbReference type="Gene3D" id="1.10.357.10">
    <property type="entry name" value="Tetracycline Repressor, domain 2"/>
    <property type="match status" value="1"/>
</dbReference>
<evidence type="ECO:0000256" key="2">
    <source>
        <dbReference type="ARBA" id="ARBA00023015"/>
    </source>
</evidence>
<evidence type="ECO:0000313" key="6">
    <source>
        <dbReference type="Proteomes" id="UP000238358"/>
    </source>
</evidence>
<organism evidence="5 6">
    <name type="scientific">Megasphaera elsdenii</name>
    <dbReference type="NCBI Taxonomy" id="907"/>
    <lineage>
        <taxon>Bacteria</taxon>
        <taxon>Bacillati</taxon>
        <taxon>Bacillota</taxon>
        <taxon>Negativicutes</taxon>
        <taxon>Veillonellales</taxon>
        <taxon>Veillonellaceae</taxon>
        <taxon>Megasphaera</taxon>
    </lineage>
</organism>
<evidence type="ECO:0000313" key="5">
    <source>
        <dbReference type="EMBL" id="AVO27709.1"/>
    </source>
</evidence>
<keyword evidence="3" id="KW-0238">DNA-binding</keyword>
<dbReference type="PROSITE" id="PS50977">
    <property type="entry name" value="HTH_TETR_2"/>
    <property type="match status" value="1"/>
</dbReference>
<dbReference type="GO" id="GO:0000976">
    <property type="term" value="F:transcription cis-regulatory region binding"/>
    <property type="evidence" value="ECO:0007669"/>
    <property type="project" value="TreeGrafter"/>
</dbReference>
<dbReference type="Proteomes" id="UP000238358">
    <property type="component" value="Chromosome"/>
</dbReference>
<dbReference type="PANTHER" id="PTHR30055:SF175">
    <property type="entry name" value="HTH-TYPE TRANSCRIPTIONAL REPRESSOR KSTR2"/>
    <property type="match status" value="1"/>
</dbReference>
<dbReference type="InterPro" id="IPR009057">
    <property type="entry name" value="Homeodomain-like_sf"/>
</dbReference>
<evidence type="ECO:0000256" key="4">
    <source>
        <dbReference type="ARBA" id="ARBA00023163"/>
    </source>
</evidence>
<dbReference type="PANTHER" id="PTHR30055">
    <property type="entry name" value="HTH-TYPE TRANSCRIPTIONAL REGULATOR RUTR"/>
    <property type="match status" value="1"/>
</dbReference>
<dbReference type="SUPFAM" id="SSF48498">
    <property type="entry name" value="Tetracyclin repressor-like, C-terminal domain"/>
    <property type="match status" value="1"/>
</dbReference>
<name>A0A1M6MYD8_MEGEL</name>
<dbReference type="InterPro" id="IPR036271">
    <property type="entry name" value="Tet_transcr_reg_TetR-rel_C_sf"/>
</dbReference>
<dbReference type="GO" id="GO:0003700">
    <property type="term" value="F:DNA-binding transcription factor activity"/>
    <property type="evidence" value="ECO:0007669"/>
    <property type="project" value="TreeGrafter"/>
</dbReference>